<dbReference type="Proteomes" id="UP000288805">
    <property type="component" value="Unassembled WGS sequence"/>
</dbReference>
<sequence>MQSVPYASVVGSLMYAILCTRPDICFKVGKVSRYQFNLEGDMMVEKIPSMENWHDALRTGRRMLRQALKRRASYGECTSVYGYTLGKTYELDYEGANILMGLIGPHSKLIYLVGMGYEGRIAFVHKGVLAEPIEVLANRLNCWGTDRSVALVRSRFDRGVSKHSLSSSSFFFPIEVHHSLSWSGRPSIEATVTCQSIKCFNG</sequence>
<gene>
    <name evidence="1" type="ORF">CK203_116039</name>
</gene>
<reference evidence="1 2" key="1">
    <citation type="journal article" date="2018" name="PLoS Genet.">
        <title>Population sequencing reveals clonal diversity and ancestral inbreeding in the grapevine cultivar Chardonnay.</title>
        <authorList>
            <person name="Roach M.J."/>
            <person name="Johnson D.L."/>
            <person name="Bohlmann J."/>
            <person name="van Vuuren H.J."/>
            <person name="Jones S.J."/>
            <person name="Pretorius I.S."/>
            <person name="Schmidt S.A."/>
            <person name="Borneman A.R."/>
        </authorList>
    </citation>
    <scope>NUCLEOTIDE SEQUENCE [LARGE SCALE GENOMIC DNA]</scope>
    <source>
        <strain evidence="2">cv. Chardonnay</strain>
        <tissue evidence="1">Leaf</tissue>
    </source>
</reference>
<organism evidence="1 2">
    <name type="scientific">Vitis vinifera</name>
    <name type="common">Grape</name>
    <dbReference type="NCBI Taxonomy" id="29760"/>
    <lineage>
        <taxon>Eukaryota</taxon>
        <taxon>Viridiplantae</taxon>
        <taxon>Streptophyta</taxon>
        <taxon>Embryophyta</taxon>
        <taxon>Tracheophyta</taxon>
        <taxon>Spermatophyta</taxon>
        <taxon>Magnoliopsida</taxon>
        <taxon>eudicotyledons</taxon>
        <taxon>Gunneridae</taxon>
        <taxon>Pentapetalae</taxon>
        <taxon>rosids</taxon>
        <taxon>Vitales</taxon>
        <taxon>Vitaceae</taxon>
        <taxon>Viteae</taxon>
        <taxon>Vitis</taxon>
    </lineage>
</organism>
<protein>
    <submittedName>
        <fullName evidence="1">Uncharacterized protein</fullName>
    </submittedName>
</protein>
<name>A0A438CQ25_VITVI</name>
<dbReference type="EMBL" id="QGNW01002102">
    <property type="protein sequence ID" value="RVW25325.1"/>
    <property type="molecule type" value="Genomic_DNA"/>
</dbReference>
<evidence type="ECO:0000313" key="1">
    <source>
        <dbReference type="EMBL" id="RVW25325.1"/>
    </source>
</evidence>
<evidence type="ECO:0000313" key="2">
    <source>
        <dbReference type="Proteomes" id="UP000288805"/>
    </source>
</evidence>
<accession>A0A438CQ25</accession>
<proteinExistence type="predicted"/>
<dbReference type="AlphaFoldDB" id="A0A438CQ25"/>
<comment type="caution">
    <text evidence="1">The sequence shown here is derived from an EMBL/GenBank/DDBJ whole genome shotgun (WGS) entry which is preliminary data.</text>
</comment>